<dbReference type="PROSITE" id="PS50111">
    <property type="entry name" value="CHEMOTAXIS_TRANSDUC_2"/>
    <property type="match status" value="1"/>
</dbReference>
<name>A0A198F9N2_9GAMM</name>
<comment type="caution">
    <text evidence="15">The sequence shown here is derived from an EMBL/GenBank/DDBJ whole genome shotgun (WGS) entry which is preliminary data.</text>
</comment>
<keyword evidence="9 11" id="KW-0807">Transducer</keyword>
<evidence type="ECO:0000256" key="12">
    <source>
        <dbReference type="SAM" id="Phobius"/>
    </source>
</evidence>
<feature type="transmembrane region" description="Helical" evidence="12">
    <location>
        <begin position="207"/>
        <end position="229"/>
    </location>
</feature>
<dbReference type="InterPro" id="IPR003660">
    <property type="entry name" value="HAMP_dom"/>
</dbReference>
<dbReference type="Proteomes" id="UP000094023">
    <property type="component" value="Unassembled WGS sequence"/>
</dbReference>
<evidence type="ECO:0000313" key="16">
    <source>
        <dbReference type="Proteomes" id="UP000094023"/>
    </source>
</evidence>
<organism evidence="15 16">
    <name type="scientific">Proteus myxofaciens ATCC 19692</name>
    <dbReference type="NCBI Taxonomy" id="1354337"/>
    <lineage>
        <taxon>Bacteria</taxon>
        <taxon>Pseudomonadati</taxon>
        <taxon>Pseudomonadota</taxon>
        <taxon>Gammaproteobacteria</taxon>
        <taxon>Enterobacterales</taxon>
        <taxon>Morganellaceae</taxon>
        <taxon>Proteus</taxon>
    </lineage>
</organism>
<keyword evidence="3" id="KW-0488">Methylation</keyword>
<dbReference type="GO" id="GO:0004888">
    <property type="term" value="F:transmembrane signaling receptor activity"/>
    <property type="evidence" value="ECO:0007669"/>
    <property type="project" value="InterPro"/>
</dbReference>
<dbReference type="GO" id="GO:0006935">
    <property type="term" value="P:chemotaxis"/>
    <property type="evidence" value="ECO:0007669"/>
    <property type="project" value="UniProtKB-KW"/>
</dbReference>
<dbReference type="InterPro" id="IPR004090">
    <property type="entry name" value="Chemotax_Me-accpt_rcpt"/>
</dbReference>
<dbReference type="Pfam" id="PF00672">
    <property type="entry name" value="HAMP"/>
    <property type="match status" value="1"/>
</dbReference>
<dbReference type="OrthoDB" id="9177152at2"/>
<evidence type="ECO:0000259" key="14">
    <source>
        <dbReference type="PROSITE" id="PS50885"/>
    </source>
</evidence>
<dbReference type="PATRIC" id="fig|1354337.4.peg.3127"/>
<dbReference type="Gene3D" id="1.10.287.950">
    <property type="entry name" value="Methyl-accepting chemotaxis protein"/>
    <property type="match status" value="1"/>
</dbReference>
<keyword evidence="6 12" id="KW-0812">Transmembrane</keyword>
<keyword evidence="2" id="KW-1003">Cell membrane</keyword>
<dbReference type="CDD" id="cd19407">
    <property type="entry name" value="Tar_Tsr_sensor"/>
    <property type="match status" value="1"/>
</dbReference>
<gene>
    <name evidence="15" type="ORF">M983_3034</name>
</gene>
<dbReference type="PANTHER" id="PTHR43531:SF14">
    <property type="entry name" value="METHYL-ACCEPTING CHEMOTAXIS PROTEIN I-RELATED"/>
    <property type="match status" value="1"/>
</dbReference>
<dbReference type="EMBL" id="LXEN01000154">
    <property type="protein sequence ID" value="OAT21588.1"/>
    <property type="molecule type" value="Genomic_DNA"/>
</dbReference>
<dbReference type="Pfam" id="PF00015">
    <property type="entry name" value="MCPsignal"/>
    <property type="match status" value="1"/>
</dbReference>
<dbReference type="SUPFAM" id="SSF47170">
    <property type="entry name" value="Aspartate receptor, ligand-binding domain"/>
    <property type="match status" value="1"/>
</dbReference>
<dbReference type="STRING" id="1354337.M983_3034"/>
<dbReference type="GO" id="GO:0005886">
    <property type="term" value="C:plasma membrane"/>
    <property type="evidence" value="ECO:0007669"/>
    <property type="project" value="UniProtKB-SubCell"/>
</dbReference>
<evidence type="ECO:0000256" key="1">
    <source>
        <dbReference type="ARBA" id="ARBA00004429"/>
    </source>
</evidence>
<keyword evidence="4" id="KW-0145">Chemotaxis</keyword>
<evidence type="ECO:0000256" key="5">
    <source>
        <dbReference type="ARBA" id="ARBA00022519"/>
    </source>
</evidence>
<evidence type="ECO:0000256" key="7">
    <source>
        <dbReference type="ARBA" id="ARBA00022989"/>
    </source>
</evidence>
<feature type="transmembrane region" description="Helical" evidence="12">
    <location>
        <begin position="25"/>
        <end position="45"/>
    </location>
</feature>
<comment type="similarity">
    <text evidence="10">Belongs to the methyl-accepting chemotaxis (MCP) protein family.</text>
</comment>
<dbReference type="SMART" id="SM00319">
    <property type="entry name" value="TarH"/>
    <property type="match status" value="1"/>
</dbReference>
<dbReference type="InterPro" id="IPR035440">
    <property type="entry name" value="4HB_MCP_dom_sf"/>
</dbReference>
<evidence type="ECO:0000256" key="2">
    <source>
        <dbReference type="ARBA" id="ARBA00022475"/>
    </source>
</evidence>
<evidence type="ECO:0000259" key="13">
    <source>
        <dbReference type="PROSITE" id="PS50111"/>
    </source>
</evidence>
<evidence type="ECO:0000256" key="8">
    <source>
        <dbReference type="ARBA" id="ARBA00023136"/>
    </source>
</evidence>
<dbReference type="CDD" id="cd06225">
    <property type="entry name" value="HAMP"/>
    <property type="match status" value="1"/>
</dbReference>
<evidence type="ECO:0000256" key="9">
    <source>
        <dbReference type="ARBA" id="ARBA00023224"/>
    </source>
</evidence>
<dbReference type="SMART" id="SM00304">
    <property type="entry name" value="HAMP"/>
    <property type="match status" value="1"/>
</dbReference>
<evidence type="ECO:0000256" key="11">
    <source>
        <dbReference type="PROSITE-ProRule" id="PRU00284"/>
    </source>
</evidence>
<dbReference type="SUPFAM" id="SSF58104">
    <property type="entry name" value="Methyl-accepting chemotaxis protein (MCP) signaling domain"/>
    <property type="match status" value="1"/>
</dbReference>
<dbReference type="PRINTS" id="PR00260">
    <property type="entry name" value="CHEMTRNSDUCR"/>
</dbReference>
<feature type="domain" description="HAMP" evidence="14">
    <location>
        <begin position="231"/>
        <end position="283"/>
    </location>
</feature>
<reference evidence="15 16" key="1">
    <citation type="submission" date="2016-04" db="EMBL/GenBank/DDBJ databases">
        <title>ATOL: Assembling a taxonomically balanced genome-scale reconstruction of the evolutionary history of the Enterobacteriaceae.</title>
        <authorList>
            <person name="Plunkett G.III."/>
            <person name="Neeno-Eckwall E.C."/>
            <person name="Glasner J.D."/>
            <person name="Perna N.T."/>
        </authorList>
    </citation>
    <scope>NUCLEOTIDE SEQUENCE [LARGE SCALE GENOMIC DNA]</scope>
    <source>
        <strain evidence="15 16">ATCC 19692</strain>
    </source>
</reference>
<protein>
    <submittedName>
        <fullName evidence="15">Methyl-accepting chemotaxis protein I</fullName>
    </submittedName>
</protein>
<accession>A0A198F9N2</accession>
<proteinExistence type="inferred from homology"/>
<dbReference type="SMART" id="SM00283">
    <property type="entry name" value="MA"/>
    <property type="match status" value="1"/>
</dbReference>
<dbReference type="InterPro" id="IPR003122">
    <property type="entry name" value="Tar_rcpt_lig-bd"/>
</dbReference>
<sequence>MFKILKQRYLLNHSFNISSLKTTTLVWLMTSSLIGLLILACILFISSINDYRKNLNELDLIYTQDSLLNGTWENLLQTRNTLNRASSRHLLIINKMATADTDITALLDKSKEKIEQVTSSWNAFKTAPYLAEDKNYIEQLEKKYNALNSALIEFLGFLENGMTYEYLNQPTQSFQDDFENAYHNYHQQLKNRYTISLEHSEALYKKIIYSLIIIAILIVIVSLLVQIILRKYFISPLDKVIQGIKDISDGNLSTNINIKGLSEIKQLIFNIDKMKDQIKVIVHDISQSANNINSELNDIAVMNNNLAVRVEQQSAAVLETSAGIRQLSVTSKQHAENTHSSCELVTKTDAMVHQSHEKLSNVVENMHDVVAFAEKINDITSTIDNIAFQTNLLALNAAVEAARVGEHGKGFAVVAKEVRELSISCNLASKEIKVLIANSSKKINQCFELTADANDNMVDISQKTEQINHTINDISTSTNEQSNGIAQIEDAINQLDQTTQANSTMTRDLVSSLDLLQTQSDRLKKALTIFSL</sequence>
<evidence type="ECO:0000313" key="15">
    <source>
        <dbReference type="EMBL" id="OAT21588.1"/>
    </source>
</evidence>
<evidence type="ECO:0000256" key="4">
    <source>
        <dbReference type="ARBA" id="ARBA00022500"/>
    </source>
</evidence>
<evidence type="ECO:0000256" key="3">
    <source>
        <dbReference type="ARBA" id="ARBA00022481"/>
    </source>
</evidence>
<dbReference type="InterPro" id="IPR004089">
    <property type="entry name" value="MCPsignal_dom"/>
</dbReference>
<keyword evidence="16" id="KW-1185">Reference proteome</keyword>
<comment type="subcellular location">
    <subcellularLocation>
        <location evidence="1">Cell inner membrane</location>
        <topology evidence="1">Multi-pass membrane protein</topology>
    </subcellularLocation>
</comment>
<dbReference type="RefSeq" id="WP_066752931.1">
    <property type="nucleotide sequence ID" value="NZ_LXEN01000154.1"/>
</dbReference>
<keyword evidence="7 12" id="KW-1133">Transmembrane helix</keyword>
<dbReference type="PANTHER" id="PTHR43531">
    <property type="entry name" value="PROTEIN ICFG"/>
    <property type="match status" value="1"/>
</dbReference>
<evidence type="ECO:0000256" key="6">
    <source>
        <dbReference type="ARBA" id="ARBA00022692"/>
    </source>
</evidence>
<dbReference type="PROSITE" id="PS50885">
    <property type="entry name" value="HAMP"/>
    <property type="match status" value="1"/>
</dbReference>
<dbReference type="CDD" id="cd11386">
    <property type="entry name" value="MCP_signal"/>
    <property type="match status" value="1"/>
</dbReference>
<keyword evidence="5" id="KW-0997">Cell inner membrane</keyword>
<feature type="domain" description="Methyl-accepting transducer" evidence="13">
    <location>
        <begin position="288"/>
        <end position="517"/>
    </location>
</feature>
<dbReference type="Gene3D" id="1.20.120.30">
    <property type="entry name" value="Aspartate receptor, ligand-binding domain"/>
    <property type="match status" value="1"/>
</dbReference>
<dbReference type="Pfam" id="PF02203">
    <property type="entry name" value="TarH"/>
    <property type="match status" value="1"/>
</dbReference>
<keyword evidence="8 12" id="KW-0472">Membrane</keyword>
<evidence type="ECO:0000256" key="10">
    <source>
        <dbReference type="ARBA" id="ARBA00029447"/>
    </source>
</evidence>
<dbReference type="InterPro" id="IPR051310">
    <property type="entry name" value="MCP_chemotaxis"/>
</dbReference>
<dbReference type="AlphaFoldDB" id="A0A198F9N2"/>
<dbReference type="GO" id="GO:0007165">
    <property type="term" value="P:signal transduction"/>
    <property type="evidence" value="ECO:0007669"/>
    <property type="project" value="UniProtKB-KW"/>
</dbReference>